<evidence type="ECO:0000313" key="3">
    <source>
        <dbReference type="Proteomes" id="UP000001307"/>
    </source>
</evidence>
<name>E4XUU8_OIKDI</name>
<feature type="region of interest" description="Disordered" evidence="1">
    <location>
        <begin position="53"/>
        <end position="175"/>
    </location>
</feature>
<keyword evidence="3" id="KW-1185">Reference proteome</keyword>
<feature type="compositionally biased region" description="Basic residues" evidence="1">
    <location>
        <begin position="452"/>
        <end position="467"/>
    </location>
</feature>
<proteinExistence type="predicted"/>
<dbReference type="InParanoid" id="E4XUU8"/>
<dbReference type="AlphaFoldDB" id="E4XUU8"/>
<reference evidence="2" key="1">
    <citation type="journal article" date="2010" name="Science">
        <title>Plasticity of animal genome architecture unmasked by rapid evolution of a pelagic tunicate.</title>
        <authorList>
            <person name="Denoeud F."/>
            <person name="Henriet S."/>
            <person name="Mungpakdee S."/>
            <person name="Aury J.M."/>
            <person name="Da Silva C."/>
            <person name="Brinkmann H."/>
            <person name="Mikhaleva J."/>
            <person name="Olsen L.C."/>
            <person name="Jubin C."/>
            <person name="Canestro C."/>
            <person name="Bouquet J.M."/>
            <person name="Danks G."/>
            <person name="Poulain J."/>
            <person name="Campsteijn C."/>
            <person name="Adamski M."/>
            <person name="Cross I."/>
            <person name="Yadetie F."/>
            <person name="Muffato M."/>
            <person name="Louis A."/>
            <person name="Butcher S."/>
            <person name="Tsagkogeorga G."/>
            <person name="Konrad A."/>
            <person name="Singh S."/>
            <person name="Jensen M.F."/>
            <person name="Cong E.H."/>
            <person name="Eikeseth-Otteraa H."/>
            <person name="Noel B."/>
            <person name="Anthouard V."/>
            <person name="Porcel B.M."/>
            <person name="Kachouri-Lafond R."/>
            <person name="Nishino A."/>
            <person name="Ugolini M."/>
            <person name="Chourrout P."/>
            <person name="Nishida H."/>
            <person name="Aasland R."/>
            <person name="Huzurbazar S."/>
            <person name="Westhof E."/>
            <person name="Delsuc F."/>
            <person name="Lehrach H."/>
            <person name="Reinhardt R."/>
            <person name="Weissenbach J."/>
            <person name="Roy S.W."/>
            <person name="Artiguenave F."/>
            <person name="Postlethwait J.H."/>
            <person name="Manak J.R."/>
            <person name="Thompson E.M."/>
            <person name="Jaillon O."/>
            <person name="Du Pasquier L."/>
            <person name="Boudinot P."/>
            <person name="Liberles D.A."/>
            <person name="Volff J.N."/>
            <person name="Philippe H."/>
            <person name="Lenhard B."/>
            <person name="Roest Crollius H."/>
            <person name="Wincker P."/>
            <person name="Chourrout D."/>
        </authorList>
    </citation>
    <scope>NUCLEOTIDE SEQUENCE [LARGE SCALE GENOMIC DNA]</scope>
</reference>
<feature type="compositionally biased region" description="Basic and acidic residues" evidence="1">
    <location>
        <begin position="88"/>
        <end position="133"/>
    </location>
</feature>
<sequence>MDVQLNKISVNSNVSEDVPNIDEAVVAALSRGFQLTSLTGANSLAQNQQESINTSQLSLDKSNSGYSSGYSSGRFSQNDVTGSSSRRSIVEEESGRESRMSRFSVREEEQRANKERKLSRESRHSVKVAERSEQVLSQPPKPTRSSRNSSSSTSRTPKNSRSSRSSHGSSRKKAVETLKINPVRIELYHEWDNIKPRLIVTYGSKTLHFDGIQSEHGDEIFDFDTSSPLITDFKRDEVVDLSLTVRDQGKWLSIGKGTVDLEIVQDSSITLELSDPEETICELTLKVKRSKPKSEVIFDDRVQFSPSRRTDIYPDSSRANSTIRHSMTMTESSMDGLDTDQNTLETSQNDHNSWIDHSLVDEVCRVHKLTPERENDTSTPIPSPLARGDELRSTLPLAESYGNDNRPRKMSLQDMPKQQNAVSRRKSDFDLLQIPTENMNRFPASPKSGKSGLKKFFGKFKRSRPGSRNRSEATTPTIPRK</sequence>
<evidence type="ECO:0000256" key="1">
    <source>
        <dbReference type="SAM" id="MobiDB-lite"/>
    </source>
</evidence>
<dbReference type="OrthoDB" id="10378501at2759"/>
<protein>
    <submittedName>
        <fullName evidence="2">Uncharacterized protein</fullName>
    </submittedName>
</protein>
<feature type="compositionally biased region" description="Polar residues" evidence="1">
    <location>
        <begin position="472"/>
        <end position="481"/>
    </location>
</feature>
<organism evidence="2">
    <name type="scientific">Oikopleura dioica</name>
    <name type="common">Tunicate</name>
    <dbReference type="NCBI Taxonomy" id="34765"/>
    <lineage>
        <taxon>Eukaryota</taxon>
        <taxon>Metazoa</taxon>
        <taxon>Chordata</taxon>
        <taxon>Tunicata</taxon>
        <taxon>Appendicularia</taxon>
        <taxon>Copelata</taxon>
        <taxon>Oikopleuridae</taxon>
        <taxon>Oikopleura</taxon>
    </lineage>
</organism>
<feature type="compositionally biased region" description="Low complexity" evidence="1">
    <location>
        <begin position="62"/>
        <end position="73"/>
    </location>
</feature>
<feature type="region of interest" description="Disordered" evidence="1">
    <location>
        <begin position="370"/>
        <end position="481"/>
    </location>
</feature>
<dbReference type="Proteomes" id="UP000001307">
    <property type="component" value="Unassembled WGS sequence"/>
</dbReference>
<dbReference type="EMBL" id="FN653191">
    <property type="protein sequence ID" value="CBY13495.1"/>
    <property type="molecule type" value="Genomic_DNA"/>
</dbReference>
<feature type="compositionally biased region" description="Low complexity" evidence="1">
    <location>
        <begin position="143"/>
        <end position="168"/>
    </location>
</feature>
<evidence type="ECO:0000313" key="2">
    <source>
        <dbReference type="EMBL" id="CBY13495.1"/>
    </source>
</evidence>
<accession>E4XUU8</accession>
<gene>
    <name evidence="2" type="ORF">GSOID_T00004812001</name>
</gene>